<gene>
    <name evidence="1" type="ORF">SCALOS_LOCUS8325</name>
</gene>
<proteinExistence type="predicted"/>
<evidence type="ECO:0000313" key="2">
    <source>
        <dbReference type="Proteomes" id="UP000789860"/>
    </source>
</evidence>
<feature type="non-terminal residue" evidence="1">
    <location>
        <position position="1"/>
    </location>
</feature>
<accession>A0ACA9N967</accession>
<evidence type="ECO:0000313" key="1">
    <source>
        <dbReference type="EMBL" id="CAG8640927.1"/>
    </source>
</evidence>
<organism evidence="1 2">
    <name type="scientific">Scutellospora calospora</name>
    <dbReference type="NCBI Taxonomy" id="85575"/>
    <lineage>
        <taxon>Eukaryota</taxon>
        <taxon>Fungi</taxon>
        <taxon>Fungi incertae sedis</taxon>
        <taxon>Mucoromycota</taxon>
        <taxon>Glomeromycotina</taxon>
        <taxon>Glomeromycetes</taxon>
        <taxon>Diversisporales</taxon>
        <taxon>Gigasporaceae</taxon>
        <taxon>Scutellospora</taxon>
    </lineage>
</organism>
<protein>
    <submittedName>
        <fullName evidence="1">6312_t:CDS:1</fullName>
    </submittedName>
</protein>
<reference evidence="1" key="1">
    <citation type="submission" date="2021-06" db="EMBL/GenBank/DDBJ databases">
        <authorList>
            <person name="Kallberg Y."/>
            <person name="Tangrot J."/>
            <person name="Rosling A."/>
        </authorList>
    </citation>
    <scope>NUCLEOTIDE SEQUENCE</scope>
    <source>
        <strain evidence="1">AU212A</strain>
    </source>
</reference>
<comment type="caution">
    <text evidence="1">The sequence shown here is derived from an EMBL/GenBank/DDBJ whole genome shotgun (WGS) entry which is preliminary data.</text>
</comment>
<dbReference type="EMBL" id="CAJVPM010021591">
    <property type="protein sequence ID" value="CAG8640927.1"/>
    <property type="molecule type" value="Genomic_DNA"/>
</dbReference>
<name>A0ACA9N967_9GLOM</name>
<sequence length="140" mass="16330">IYAGIGIYYKDGSKEITKPLPGNIRTNNRAELFAIIRSIKTCENQEKILEIRTDSRYVVNFDKLVNNRKGKIIFIYVKAHVEITENKIADKLARREATIDMWNQKKLSPYNSYMKNTFPKYKKENPSLDHKIAFKNIAAM</sequence>
<dbReference type="Proteomes" id="UP000789860">
    <property type="component" value="Unassembled WGS sequence"/>
</dbReference>
<keyword evidence="2" id="KW-1185">Reference proteome</keyword>